<dbReference type="Gene3D" id="1.20.5.190">
    <property type="match status" value="1"/>
</dbReference>
<dbReference type="GO" id="GO:0005516">
    <property type="term" value="F:calmodulin binding"/>
    <property type="evidence" value="ECO:0007669"/>
    <property type="project" value="UniProtKB-KW"/>
</dbReference>
<dbReference type="Pfam" id="PF00612">
    <property type="entry name" value="IQ"/>
    <property type="match status" value="2"/>
</dbReference>
<dbReference type="Proteomes" id="UP000197138">
    <property type="component" value="Unassembled WGS sequence"/>
</dbReference>
<evidence type="ECO:0000256" key="5">
    <source>
        <dbReference type="SAM" id="MobiDB-lite"/>
    </source>
</evidence>
<dbReference type="PANTHER" id="PTHR32295">
    <property type="entry name" value="IQ-DOMAIN 5-RELATED"/>
    <property type="match status" value="1"/>
</dbReference>
<feature type="compositionally biased region" description="Polar residues" evidence="5">
    <location>
        <begin position="358"/>
        <end position="368"/>
    </location>
</feature>
<name>A0A218X595_PUNGR</name>
<reference evidence="8" key="1">
    <citation type="journal article" date="2017" name="Plant J.">
        <title>The pomegranate (Punica granatum L.) genome and the genomics of punicalagin biosynthesis.</title>
        <authorList>
            <person name="Qin G."/>
            <person name="Xu C."/>
            <person name="Ming R."/>
            <person name="Tang H."/>
            <person name="Guyot R."/>
            <person name="Kramer E.M."/>
            <person name="Hu Y."/>
            <person name="Yi X."/>
            <person name="Qi Y."/>
            <person name="Xu X."/>
            <person name="Gao Z."/>
            <person name="Pan H."/>
            <person name="Jian J."/>
            <person name="Tian Y."/>
            <person name="Yue Z."/>
            <person name="Xu Y."/>
        </authorList>
    </citation>
    <scope>NUCLEOTIDE SEQUENCE [LARGE SCALE GENOMIC DNA]</scope>
    <source>
        <strain evidence="8">cv. Dabenzi</strain>
    </source>
</reference>
<evidence type="ECO:0000313" key="8">
    <source>
        <dbReference type="Proteomes" id="UP000197138"/>
    </source>
</evidence>
<sequence length="423" mass="47372">MGKTGGSSIPGSWFTALKRALISPTKQNPKRITRGRDNLDPEEERQDKGRGKRRWAFLKEATNQEPAACQERTIRTRAEAMAKAGSDAIVMAIATTAAAEAAVATAKAALEALPLACGRPSPSMLEHRSAIIIQAVFRGYLARKALRALKGLVCLQALIRGHNVRKRAEMTLRCIQALVRVQAQACDQRRNRLNDEDKVKSVLSQKFSKLQSSDYLRSSIPEYWNGEAREEELCEKEIKAICSDKRKEAALEQEISLASAFSRQVWRRDEDSADQWLARKLRDSPRRTSFDQRDPIKTIEIDTCGPYSASDDPILLLKRMPQQANSSSLRCPRNRLEVPSAPMPSYMCATESARARLRSQSAPRQRASTPERERTLPSRKQLSFPAPEQCGHTNYPSNQDLKKSMGNKAIPGRSLGDVWAPRY</sequence>
<dbReference type="InterPro" id="IPR027417">
    <property type="entry name" value="P-loop_NTPase"/>
</dbReference>
<dbReference type="AlphaFoldDB" id="A0A218X595"/>
<dbReference type="InterPro" id="IPR000048">
    <property type="entry name" value="IQ_motif_EF-hand-BS"/>
</dbReference>
<evidence type="ECO:0000256" key="4">
    <source>
        <dbReference type="ARBA" id="ARBA00045534"/>
    </source>
</evidence>
<comment type="function">
    <text evidence="4">May be involved in cooperative interactions with calmodulins or calmodulin-like proteins. Recruits calmodulin proteins to microtubules, thus being a potential scaffold in cellular signaling and trafficking. May associate with nucleic acids and regulate gene expression at the transcriptional or post-transcriptional level.</text>
</comment>
<evidence type="ECO:0000256" key="1">
    <source>
        <dbReference type="ARBA" id="ARBA00022860"/>
    </source>
</evidence>
<accession>A0A218X595</accession>
<dbReference type="SUPFAM" id="SSF52540">
    <property type="entry name" value="P-loop containing nucleoside triphosphate hydrolases"/>
    <property type="match status" value="1"/>
</dbReference>
<evidence type="ECO:0000313" key="7">
    <source>
        <dbReference type="EMBL" id="OWM79671.1"/>
    </source>
</evidence>
<dbReference type="SMART" id="SM00015">
    <property type="entry name" value="IQ"/>
    <property type="match status" value="2"/>
</dbReference>
<feature type="compositionally biased region" description="Basic and acidic residues" evidence="5">
    <location>
        <begin position="34"/>
        <end position="49"/>
    </location>
</feature>
<dbReference type="InterPro" id="IPR025064">
    <property type="entry name" value="DUF4005"/>
</dbReference>
<evidence type="ECO:0000259" key="6">
    <source>
        <dbReference type="Pfam" id="PF13178"/>
    </source>
</evidence>
<organism evidence="7 8">
    <name type="scientific">Punica granatum</name>
    <name type="common">Pomegranate</name>
    <dbReference type="NCBI Taxonomy" id="22663"/>
    <lineage>
        <taxon>Eukaryota</taxon>
        <taxon>Viridiplantae</taxon>
        <taxon>Streptophyta</taxon>
        <taxon>Embryophyta</taxon>
        <taxon>Tracheophyta</taxon>
        <taxon>Spermatophyta</taxon>
        <taxon>Magnoliopsida</taxon>
        <taxon>eudicotyledons</taxon>
        <taxon>Gunneridae</taxon>
        <taxon>Pentapetalae</taxon>
        <taxon>rosids</taxon>
        <taxon>malvids</taxon>
        <taxon>Myrtales</taxon>
        <taxon>Lythraceae</taxon>
        <taxon>Punica</taxon>
    </lineage>
</organism>
<evidence type="ECO:0000256" key="2">
    <source>
        <dbReference type="ARBA" id="ARBA00024341"/>
    </source>
</evidence>
<comment type="subunit">
    <text evidence="3">Binds to multiple calmodulin (CaM) in the presence of Ca(2+) and CaM-like proteins.</text>
</comment>
<protein>
    <recommendedName>
        <fullName evidence="6">DUF4005 domain-containing protein</fullName>
    </recommendedName>
</protein>
<gene>
    <name evidence="7" type="ORF">CDL15_Pgr023083</name>
</gene>
<evidence type="ECO:0000256" key="3">
    <source>
        <dbReference type="ARBA" id="ARBA00024378"/>
    </source>
</evidence>
<comment type="caution">
    <text evidence="7">The sequence shown here is derived from an EMBL/GenBank/DDBJ whole genome shotgun (WGS) entry which is preliminary data.</text>
</comment>
<dbReference type="EMBL" id="MTKT01002440">
    <property type="protein sequence ID" value="OWM79671.1"/>
    <property type="molecule type" value="Genomic_DNA"/>
</dbReference>
<dbReference type="Pfam" id="PF13178">
    <property type="entry name" value="DUF4005"/>
    <property type="match status" value="1"/>
</dbReference>
<feature type="domain" description="DUF4005" evidence="6">
    <location>
        <begin position="324"/>
        <end position="402"/>
    </location>
</feature>
<dbReference type="PROSITE" id="PS50096">
    <property type="entry name" value="IQ"/>
    <property type="match status" value="2"/>
</dbReference>
<dbReference type="CDD" id="cd23767">
    <property type="entry name" value="IQCD"/>
    <property type="match status" value="1"/>
</dbReference>
<keyword evidence="1" id="KW-0112">Calmodulin-binding</keyword>
<comment type="similarity">
    <text evidence="2">Belongs to the IQD family.</text>
</comment>
<feature type="region of interest" description="Disordered" evidence="5">
    <location>
        <begin position="353"/>
        <end position="423"/>
    </location>
</feature>
<proteinExistence type="inferred from homology"/>
<feature type="region of interest" description="Disordered" evidence="5">
    <location>
        <begin position="24"/>
        <end position="52"/>
    </location>
</feature>
<dbReference type="PANTHER" id="PTHR32295:SF6">
    <property type="entry name" value="PROTEIN IQ-DOMAIN 18"/>
    <property type="match status" value="1"/>
</dbReference>